<keyword evidence="1" id="KW-0732">Signal</keyword>
<evidence type="ECO:0000313" key="3">
    <source>
        <dbReference type="EMBL" id="QOY91337.1"/>
    </source>
</evidence>
<dbReference type="RefSeq" id="WP_194452991.1">
    <property type="nucleotide sequence ID" value="NZ_CP063849.1"/>
</dbReference>
<dbReference type="Pfam" id="PF00174">
    <property type="entry name" value="Oxidored_molyb"/>
    <property type="match status" value="1"/>
</dbReference>
<dbReference type="InterPro" id="IPR036374">
    <property type="entry name" value="OxRdtase_Mopterin-bd_sf"/>
</dbReference>
<dbReference type="KEGG" id="pfer:IRI77_15720"/>
<dbReference type="AlphaFoldDB" id="A0A7S7NWZ6"/>
<feature type="chain" id="PRO_5032505562" evidence="1">
    <location>
        <begin position="22"/>
        <end position="162"/>
    </location>
</feature>
<evidence type="ECO:0000259" key="2">
    <source>
        <dbReference type="Pfam" id="PF00174"/>
    </source>
</evidence>
<dbReference type="PROSITE" id="PS51257">
    <property type="entry name" value="PROKAR_LIPOPROTEIN"/>
    <property type="match status" value="1"/>
</dbReference>
<keyword evidence="4" id="KW-1185">Reference proteome</keyword>
<dbReference type="EMBL" id="CP063849">
    <property type="protein sequence ID" value="QOY91337.1"/>
    <property type="molecule type" value="Genomic_DNA"/>
</dbReference>
<dbReference type="InterPro" id="IPR000572">
    <property type="entry name" value="OxRdtase_Mopterin-bd_dom"/>
</dbReference>
<dbReference type="Gene3D" id="3.90.420.10">
    <property type="entry name" value="Oxidoreductase, molybdopterin-binding domain"/>
    <property type="match status" value="1"/>
</dbReference>
<feature type="domain" description="Oxidoreductase molybdopterin-binding" evidence="2">
    <location>
        <begin position="25"/>
        <end position="157"/>
    </location>
</feature>
<protein>
    <submittedName>
        <fullName evidence="3">Molybdopterin-dependent oxidoreductase</fullName>
    </submittedName>
</protein>
<sequence length="162" mass="17181">MPARRACLILLVVLACAWAQAPSATLTVGGDVKTPLTLTARDLADMPRATAQLKGEKATVEYTGVPVHEILKRAGLPAGKDLHGTALASYLLVEAKDGYQVVFALPEVDPAFTDKVVLLADAADGKPLGEGQGPFRLVVPGDKRGARGARMVTRFQLVLLRR</sequence>
<organism evidence="3 4">
    <name type="scientific">Paludibaculum fermentans</name>
    <dbReference type="NCBI Taxonomy" id="1473598"/>
    <lineage>
        <taxon>Bacteria</taxon>
        <taxon>Pseudomonadati</taxon>
        <taxon>Acidobacteriota</taxon>
        <taxon>Terriglobia</taxon>
        <taxon>Bryobacterales</taxon>
        <taxon>Bryobacteraceae</taxon>
        <taxon>Paludibaculum</taxon>
    </lineage>
</organism>
<evidence type="ECO:0000256" key="1">
    <source>
        <dbReference type="SAM" id="SignalP"/>
    </source>
</evidence>
<dbReference type="Proteomes" id="UP000593892">
    <property type="component" value="Chromosome"/>
</dbReference>
<dbReference type="SUPFAM" id="SSF56524">
    <property type="entry name" value="Oxidoreductase molybdopterin-binding domain"/>
    <property type="match status" value="1"/>
</dbReference>
<proteinExistence type="predicted"/>
<name>A0A7S7NWZ6_PALFE</name>
<gene>
    <name evidence="3" type="ORF">IRI77_15720</name>
</gene>
<reference evidence="3 4" key="1">
    <citation type="submission" date="2020-10" db="EMBL/GenBank/DDBJ databases">
        <title>Complete genome sequence of Paludibaculum fermentans P105T, a facultatively anaerobic acidobacterium capable of dissimilatory Fe(III) reduction.</title>
        <authorList>
            <person name="Dedysh S.N."/>
            <person name="Beletsky A.V."/>
            <person name="Kulichevskaya I.S."/>
            <person name="Mardanov A.V."/>
            <person name="Ravin N.V."/>
        </authorList>
    </citation>
    <scope>NUCLEOTIDE SEQUENCE [LARGE SCALE GENOMIC DNA]</scope>
    <source>
        <strain evidence="3 4">P105</strain>
    </source>
</reference>
<evidence type="ECO:0000313" key="4">
    <source>
        <dbReference type="Proteomes" id="UP000593892"/>
    </source>
</evidence>
<feature type="signal peptide" evidence="1">
    <location>
        <begin position="1"/>
        <end position="21"/>
    </location>
</feature>
<accession>A0A7S7NWZ6</accession>